<evidence type="ECO:0000256" key="2">
    <source>
        <dbReference type="ARBA" id="ARBA00036080"/>
    </source>
</evidence>
<dbReference type="NCBIfam" id="TIGR00236">
    <property type="entry name" value="wecB"/>
    <property type="match status" value="1"/>
</dbReference>
<dbReference type="PANTHER" id="PTHR43174:SF2">
    <property type="entry name" value="UDP-N-ACETYLGLUCOSAMINE 2-EPIMERASE"/>
    <property type="match status" value="1"/>
</dbReference>
<dbReference type="InterPro" id="IPR003331">
    <property type="entry name" value="UDP_GlcNAc_Epimerase_2_dom"/>
</dbReference>
<proteinExistence type="inferred from homology"/>
<evidence type="ECO:0000259" key="6">
    <source>
        <dbReference type="Pfam" id="PF02350"/>
    </source>
</evidence>
<evidence type="ECO:0000256" key="3">
    <source>
        <dbReference type="ARBA" id="ARBA00038209"/>
    </source>
</evidence>
<evidence type="ECO:0000313" key="8">
    <source>
        <dbReference type="Proteomes" id="UP000189966"/>
    </source>
</evidence>
<dbReference type="Proteomes" id="UP000189966">
    <property type="component" value="Unassembled WGS sequence"/>
</dbReference>
<dbReference type="GO" id="GO:0008761">
    <property type="term" value="F:UDP-N-acetylglucosamine 2-epimerase activity"/>
    <property type="evidence" value="ECO:0007669"/>
    <property type="project" value="UniProtKB-EC"/>
</dbReference>
<comment type="similarity">
    <text evidence="3 5">Belongs to the UDP-N-acetylglucosamine 2-epimerase family.</text>
</comment>
<feature type="domain" description="UDP-N-acetylglucosamine 2-epimerase" evidence="6">
    <location>
        <begin position="28"/>
        <end position="352"/>
    </location>
</feature>
<dbReference type="InterPro" id="IPR029767">
    <property type="entry name" value="WecB-like"/>
</dbReference>
<organism evidence="7 8">
    <name type="scientific">Photobacterium piscicola</name>
    <dbReference type="NCBI Taxonomy" id="1378299"/>
    <lineage>
        <taxon>Bacteria</taxon>
        <taxon>Pseudomonadati</taxon>
        <taxon>Pseudomonadota</taxon>
        <taxon>Gammaproteobacteria</taxon>
        <taxon>Vibrionales</taxon>
        <taxon>Vibrionaceae</taxon>
        <taxon>Photobacterium</taxon>
    </lineage>
</organism>
<gene>
    <name evidence="7" type="primary">wecB</name>
    <name evidence="7" type="ORF">CZ809_01862</name>
</gene>
<dbReference type="EC" id="5.1.3.14" evidence="4"/>
<dbReference type="Gene3D" id="3.40.50.2000">
    <property type="entry name" value="Glycogen Phosphorylase B"/>
    <property type="match status" value="2"/>
</dbReference>
<evidence type="ECO:0000256" key="5">
    <source>
        <dbReference type="RuleBase" id="RU003513"/>
    </source>
</evidence>
<name>A0A1T5I067_9GAMM</name>
<evidence type="ECO:0000256" key="1">
    <source>
        <dbReference type="ARBA" id="ARBA00023235"/>
    </source>
</evidence>
<evidence type="ECO:0000256" key="4">
    <source>
        <dbReference type="ARBA" id="ARBA00038858"/>
    </source>
</evidence>
<protein>
    <recommendedName>
        <fullName evidence="4">UDP-N-acetylglucosamine 2-epimerase (non-hydrolyzing)</fullName>
        <ecNumber evidence="4">5.1.3.14</ecNumber>
    </recommendedName>
</protein>
<keyword evidence="1 5" id="KW-0413">Isomerase</keyword>
<dbReference type="AlphaFoldDB" id="A0A1T5I067"/>
<dbReference type="SUPFAM" id="SSF53756">
    <property type="entry name" value="UDP-Glycosyltransferase/glycogen phosphorylase"/>
    <property type="match status" value="1"/>
</dbReference>
<evidence type="ECO:0000313" key="7">
    <source>
        <dbReference type="EMBL" id="SKC32346.1"/>
    </source>
</evidence>
<comment type="catalytic activity">
    <reaction evidence="2">
        <text>UDP-N-acetyl-alpha-D-glucosamine = UDP-N-acetyl-alpha-D-mannosamine</text>
        <dbReference type="Rhea" id="RHEA:17213"/>
        <dbReference type="ChEBI" id="CHEBI:57705"/>
        <dbReference type="ChEBI" id="CHEBI:68623"/>
        <dbReference type="EC" id="5.1.3.14"/>
    </reaction>
</comment>
<dbReference type="EMBL" id="FUZI01000003">
    <property type="protein sequence ID" value="SKC32346.1"/>
    <property type="molecule type" value="Genomic_DNA"/>
</dbReference>
<reference evidence="7 8" key="1">
    <citation type="submission" date="2017-02" db="EMBL/GenBank/DDBJ databases">
        <authorList>
            <person name="Peterson S.W."/>
        </authorList>
    </citation>
    <scope>NUCLEOTIDE SEQUENCE [LARGE SCALE GENOMIC DNA]</scope>
    <source>
        <strain evidence="8">type strain: NCCB 100098</strain>
    </source>
</reference>
<sequence>MKDNKKILIITGTRPEVIKMAPVFHALKTNNIRVDWCHTGQHDELAMQAFNIFNIKPTYILSRPEGNSVTSLLSGLMNNVQQILEMISYKAVLVHGDTATTLAGAKAAFYNQIPIIAHVEAGLRSGDLRHPFPEESNRILVSKLATKHYAPTLLAYAALVSEGVPASNIILTGNTVVDAQLYLLEQGLLPNEKSNIIIVTAHRRENWNNIKIICNALIKLSEIRPDLIFKFAVHPNPIVRNQVEEALLGQDKIHIIESLDYFELQKSLASAKLVITDSGGIQEETPTYRIPTVVLRKTTERPEAINEGFSILAGAECEEEIIQACLLMLDKTISNEMKNPFGDGKASLKIADDLVRMLNVF</sequence>
<dbReference type="CDD" id="cd03786">
    <property type="entry name" value="GTB_UDP-GlcNAc_2-Epimerase"/>
    <property type="match status" value="1"/>
</dbReference>
<accession>A0A1T5I067</accession>
<dbReference type="RefSeq" id="WP_235865891.1">
    <property type="nucleotide sequence ID" value="NZ_FUZI01000003.1"/>
</dbReference>
<dbReference type="Pfam" id="PF02350">
    <property type="entry name" value="Epimerase_2"/>
    <property type="match status" value="1"/>
</dbReference>
<dbReference type="PANTHER" id="PTHR43174">
    <property type="entry name" value="UDP-N-ACETYLGLUCOSAMINE 2-EPIMERASE"/>
    <property type="match status" value="1"/>
</dbReference>